<evidence type="ECO:0000259" key="1">
    <source>
        <dbReference type="Pfam" id="PF20150"/>
    </source>
</evidence>
<evidence type="ECO:0000313" key="2">
    <source>
        <dbReference type="EMBL" id="CEI40774.1"/>
    </source>
</evidence>
<dbReference type="InterPro" id="IPR045518">
    <property type="entry name" value="2EXR"/>
</dbReference>
<dbReference type="EMBL" id="LN649232">
    <property type="protein sequence ID" value="CEI40774.1"/>
    <property type="molecule type" value="Genomic_DNA"/>
</dbReference>
<proteinExistence type="predicted"/>
<dbReference type="Proteomes" id="UP000245910">
    <property type="component" value="Chromosome IIII"/>
</dbReference>
<accession>A0A2L2T8W0</accession>
<sequence length="357" mass="41313">MSLSVFHPFARLPVELRLQIWEAACLVITPSDRRMQYVAVQDGEVVPLPCNWRQSGEQIPPEKKNRSAYLIDGGLWKACKESREVIAQHSHFYDWVRIQKQAIYDGDRFSECPADWPGGHESAHPAIIDTCQSEEECRMLVYPARDIFCIQVEDWVALPQPHYDLGVQMLFTRHNGAYYHELIPNNIALEFGRSWLTDVPDSIYKLKRENSARGYLSHLVSMNNSVEIDVEGIWIIDKEAKWFAGLSKHHNTVYRDCDTEYIEVKWDDVVNYTSNGSSATASKFIQKLDRLSLLDCFPSPESFDHFAERDGPPPQDFVRLLVRRDNEVKDPTIGRSFSRDEFGWIIHSDDEDDDEEE</sequence>
<organism evidence="2 3">
    <name type="scientific">Fusarium venenatum</name>
    <dbReference type="NCBI Taxonomy" id="56646"/>
    <lineage>
        <taxon>Eukaryota</taxon>
        <taxon>Fungi</taxon>
        <taxon>Dikarya</taxon>
        <taxon>Ascomycota</taxon>
        <taxon>Pezizomycotina</taxon>
        <taxon>Sordariomycetes</taxon>
        <taxon>Hypocreomycetidae</taxon>
        <taxon>Hypocreales</taxon>
        <taxon>Nectriaceae</taxon>
        <taxon>Fusarium</taxon>
    </lineage>
</organism>
<dbReference type="OrthoDB" id="3596450at2759"/>
<feature type="domain" description="2EXR" evidence="1">
    <location>
        <begin position="6"/>
        <end position="93"/>
    </location>
</feature>
<evidence type="ECO:0000313" key="3">
    <source>
        <dbReference type="Proteomes" id="UP000245910"/>
    </source>
</evidence>
<name>A0A2L2T8W0_9HYPO</name>
<dbReference type="Pfam" id="PF20150">
    <property type="entry name" value="2EXR"/>
    <property type="match status" value="1"/>
</dbReference>
<dbReference type="AlphaFoldDB" id="A0A2L2T8W0"/>
<keyword evidence="3" id="KW-1185">Reference proteome</keyword>
<reference evidence="3" key="1">
    <citation type="submission" date="2014-10" db="EMBL/GenBank/DDBJ databases">
        <authorList>
            <person name="King R."/>
        </authorList>
    </citation>
    <scope>NUCLEOTIDE SEQUENCE [LARGE SCALE GENOMIC DNA]</scope>
    <source>
        <strain evidence="3">A3/5</strain>
    </source>
</reference>
<protein>
    <recommendedName>
        <fullName evidence="1">2EXR domain-containing protein</fullName>
    </recommendedName>
</protein>